<dbReference type="SUPFAM" id="SSF52402">
    <property type="entry name" value="Adenine nucleotide alpha hydrolases-like"/>
    <property type="match status" value="1"/>
</dbReference>
<dbReference type="Pfam" id="PF01902">
    <property type="entry name" value="Diphthami_syn_2"/>
    <property type="match status" value="1"/>
</dbReference>
<comment type="catalytic activity">
    <reaction evidence="5">
        <text>diphthine-[translation elongation factor 2] + NH4(+) + ATP = diphthamide-[translation elongation factor 2] + AMP + diphosphate + H(+)</text>
        <dbReference type="Rhea" id="RHEA:19753"/>
        <dbReference type="Rhea" id="RHEA-COMP:10172"/>
        <dbReference type="Rhea" id="RHEA-COMP:10174"/>
        <dbReference type="ChEBI" id="CHEBI:15378"/>
        <dbReference type="ChEBI" id="CHEBI:16692"/>
        <dbReference type="ChEBI" id="CHEBI:28938"/>
        <dbReference type="ChEBI" id="CHEBI:30616"/>
        <dbReference type="ChEBI" id="CHEBI:33019"/>
        <dbReference type="ChEBI" id="CHEBI:82696"/>
        <dbReference type="ChEBI" id="CHEBI:456215"/>
        <dbReference type="EC" id="6.3.1.14"/>
    </reaction>
</comment>
<dbReference type="Gene3D" id="3.90.1490.10">
    <property type="entry name" value="putative n-type atp pyrophosphatase, domain 2"/>
    <property type="match status" value="1"/>
</dbReference>
<accession>A0A2T9YK29</accession>
<reference evidence="7 9" key="1">
    <citation type="journal article" date="2018" name="MBio">
        <title>Comparative Genomics Reveals the Core Gene Toolbox for the Fungus-Insect Symbiosis.</title>
        <authorList>
            <person name="Wang Y."/>
            <person name="Stata M."/>
            <person name="Wang W."/>
            <person name="Stajich J.E."/>
            <person name="White M.M."/>
            <person name="Moncalvo J.M."/>
        </authorList>
    </citation>
    <scope>NUCLEOTIDE SEQUENCE [LARGE SCALE GENOMIC DNA]</scope>
    <source>
        <strain evidence="7 9">SC-DP-2</strain>
    </source>
</reference>
<dbReference type="GO" id="GO:0017178">
    <property type="term" value="F:diphthine-ammonia ligase activity"/>
    <property type="evidence" value="ECO:0007669"/>
    <property type="project" value="UniProtKB-EC"/>
</dbReference>
<organism evidence="7 9">
    <name type="scientific">Smittium megazygosporum</name>
    <dbReference type="NCBI Taxonomy" id="133381"/>
    <lineage>
        <taxon>Eukaryota</taxon>
        <taxon>Fungi</taxon>
        <taxon>Fungi incertae sedis</taxon>
        <taxon>Zoopagomycota</taxon>
        <taxon>Kickxellomycotina</taxon>
        <taxon>Harpellomycetes</taxon>
        <taxon>Harpellales</taxon>
        <taxon>Legeriomycetaceae</taxon>
        <taxon>Smittium</taxon>
    </lineage>
</organism>
<evidence type="ECO:0000256" key="3">
    <source>
        <dbReference type="ARBA" id="ARBA00029814"/>
    </source>
</evidence>
<dbReference type="CDD" id="cd01994">
    <property type="entry name" value="AANH_PF0828-like"/>
    <property type="match status" value="1"/>
</dbReference>
<evidence type="ECO:0000313" key="7">
    <source>
        <dbReference type="EMBL" id="PVU92683.1"/>
    </source>
</evidence>
<dbReference type="InterPro" id="IPR002761">
    <property type="entry name" value="Diphthami_syn_dom"/>
</dbReference>
<name>A0A2T9YK29_9FUNG</name>
<gene>
    <name evidence="8" type="ORF">BB560_001879</name>
    <name evidence="7" type="ORF">BB560_006036</name>
</gene>
<feature type="domain" description="Diphthamide synthase" evidence="6">
    <location>
        <begin position="7"/>
        <end position="203"/>
    </location>
</feature>
<evidence type="ECO:0000256" key="2">
    <source>
        <dbReference type="ARBA" id="ARBA00018426"/>
    </source>
</evidence>
<evidence type="ECO:0000256" key="1">
    <source>
        <dbReference type="ARBA" id="ARBA00012089"/>
    </source>
</evidence>
<evidence type="ECO:0000313" key="9">
    <source>
        <dbReference type="Proteomes" id="UP000245609"/>
    </source>
</evidence>
<dbReference type="AlphaFoldDB" id="A0A2T9YK29"/>
<dbReference type="InterPro" id="IPR014729">
    <property type="entry name" value="Rossmann-like_a/b/a_fold"/>
</dbReference>
<comment type="caution">
    <text evidence="7">The sequence shown here is derived from an EMBL/GenBank/DDBJ whole genome shotgun (WGS) entry which is preliminary data.</text>
</comment>
<dbReference type="EMBL" id="MBFS01000208">
    <property type="protein sequence ID" value="PVV03649.1"/>
    <property type="molecule type" value="Genomic_DNA"/>
</dbReference>
<evidence type="ECO:0000256" key="5">
    <source>
        <dbReference type="ARBA" id="ARBA00048108"/>
    </source>
</evidence>
<protein>
    <recommendedName>
        <fullName evidence="2">Diphthine--ammonia ligase</fullName>
        <ecNumber evidence="1">6.3.1.14</ecNumber>
    </recommendedName>
    <alternativeName>
        <fullName evidence="3">Diphthamide synthase</fullName>
    </alternativeName>
    <alternativeName>
        <fullName evidence="4">Diphthamide synthetase</fullName>
    </alternativeName>
</protein>
<proteinExistence type="predicted"/>
<dbReference type="EC" id="6.3.1.14" evidence="1"/>
<sequence length="236" mass="27176">MTEQLPKTVFNWSGGKDSSLALYKMLQEKKHQIVSLLTTINRDTKRSTMHGIPIELLKKQAKSIGIPLYIVDLTPEGNMEDYENSMFKAVEHFKNIGVTHFAFGDISLHDVRKYRVEKLEPSGISLVEPLWGMREEEVMKEFLESGLKTIIVTTMAEHLDERYIGRHIDEIFIKDLPENVDICGENGEYHSFCYDGPIFSSPISYTLGEPMKRTFSIKYDDGTVKDHSYWFANLNE</sequence>
<evidence type="ECO:0000313" key="8">
    <source>
        <dbReference type="EMBL" id="PVV03649.1"/>
    </source>
</evidence>
<evidence type="ECO:0000259" key="6">
    <source>
        <dbReference type="Pfam" id="PF01902"/>
    </source>
</evidence>
<dbReference type="STRING" id="133381.A0A2T9YK29"/>
<dbReference type="Gene3D" id="3.40.50.620">
    <property type="entry name" value="HUPs"/>
    <property type="match status" value="1"/>
</dbReference>
<dbReference type="NCBIfam" id="TIGR00290">
    <property type="entry name" value="MJ0570_dom"/>
    <property type="match status" value="1"/>
</dbReference>
<dbReference type="OrthoDB" id="686384at2759"/>
<dbReference type="EMBL" id="MBFS01002775">
    <property type="protein sequence ID" value="PVU92683.1"/>
    <property type="molecule type" value="Genomic_DNA"/>
</dbReference>
<evidence type="ECO:0000256" key="4">
    <source>
        <dbReference type="ARBA" id="ARBA00031552"/>
    </source>
</evidence>
<keyword evidence="9" id="KW-1185">Reference proteome</keyword>
<dbReference type="Proteomes" id="UP000245609">
    <property type="component" value="Unassembled WGS sequence"/>
</dbReference>